<evidence type="ECO:0000313" key="3">
    <source>
        <dbReference type="Proteomes" id="UP001295740"/>
    </source>
</evidence>
<accession>A0AAI8YQ12</accession>
<protein>
    <submittedName>
        <fullName evidence="2">Uu.00g009790.m01.CDS01</fullName>
    </submittedName>
</protein>
<keyword evidence="1" id="KW-0472">Membrane</keyword>
<evidence type="ECO:0000313" key="2">
    <source>
        <dbReference type="EMBL" id="CAJ2512860.1"/>
    </source>
</evidence>
<organism evidence="2 3">
    <name type="scientific">Anthostomella pinea</name>
    <dbReference type="NCBI Taxonomy" id="933095"/>
    <lineage>
        <taxon>Eukaryota</taxon>
        <taxon>Fungi</taxon>
        <taxon>Dikarya</taxon>
        <taxon>Ascomycota</taxon>
        <taxon>Pezizomycotina</taxon>
        <taxon>Sordariomycetes</taxon>
        <taxon>Xylariomycetidae</taxon>
        <taxon>Xylariales</taxon>
        <taxon>Xylariaceae</taxon>
        <taxon>Anthostomella</taxon>
    </lineage>
</organism>
<sequence length="335" mass="37277">MTAPVFASKKHGLVAVLVLALIWSGFFLFRKTTLLQEPLNSLSSSISSSLPPAFKPSSSSNPSPRPLILYAYKESENARANLEFFLHQGLHAAADFIFILNGETDAAALIPTEQHANIRVVQRANTCFDLGAFGEVLREGDLWRQYSRFITLNASIRGPFLPTWSDQCWSDAYLDRITERVKLVGMTVNCWPRPHLQSMIWTTDAVGMAILLDPPANASEPDMWGGADDTVAFGGCYAEFQRAIHAEIGATPAIRGMGYEVSAMMAAFQGEEYIDECAEHPHDVLYDGRYFGTNIHPYETIFIKANRNIDPAALELLTGVHKRPKYEGRSWDLCK</sequence>
<dbReference type="Proteomes" id="UP001295740">
    <property type="component" value="Unassembled WGS sequence"/>
</dbReference>
<keyword evidence="1" id="KW-0812">Transmembrane</keyword>
<reference evidence="2" key="1">
    <citation type="submission" date="2023-10" db="EMBL/GenBank/DDBJ databases">
        <authorList>
            <person name="Hackl T."/>
        </authorList>
    </citation>
    <scope>NUCLEOTIDE SEQUENCE</scope>
</reference>
<feature type="transmembrane region" description="Helical" evidence="1">
    <location>
        <begin position="12"/>
        <end position="29"/>
    </location>
</feature>
<keyword evidence="3" id="KW-1185">Reference proteome</keyword>
<gene>
    <name evidence="2" type="ORF">KHLLAP_LOCUS13328</name>
</gene>
<evidence type="ECO:0000256" key="1">
    <source>
        <dbReference type="SAM" id="Phobius"/>
    </source>
</evidence>
<keyword evidence="1" id="KW-1133">Transmembrane helix</keyword>
<name>A0AAI8YQ12_9PEZI</name>
<proteinExistence type="predicted"/>
<dbReference type="EMBL" id="CAUWAG010000020">
    <property type="protein sequence ID" value="CAJ2512860.1"/>
    <property type="molecule type" value="Genomic_DNA"/>
</dbReference>
<comment type="caution">
    <text evidence="2">The sequence shown here is derived from an EMBL/GenBank/DDBJ whole genome shotgun (WGS) entry which is preliminary data.</text>
</comment>
<dbReference type="AlphaFoldDB" id="A0AAI8YQ12"/>